<evidence type="ECO:0000256" key="1">
    <source>
        <dbReference type="ARBA" id="ARBA00004141"/>
    </source>
</evidence>
<comment type="subcellular location">
    <subcellularLocation>
        <location evidence="1">Membrane</location>
        <topology evidence="1">Multi-pass membrane protein</topology>
    </subcellularLocation>
</comment>
<protein>
    <recommendedName>
        <fullName evidence="9">G-protein coupled receptors family 1 profile domain-containing protein</fullName>
    </recommendedName>
</protein>
<keyword evidence="2 8" id="KW-0812">Transmembrane</keyword>
<feature type="transmembrane region" description="Helical" evidence="8">
    <location>
        <begin position="126"/>
        <end position="146"/>
    </location>
</feature>
<feature type="transmembrane region" description="Helical" evidence="8">
    <location>
        <begin position="263"/>
        <end position="282"/>
    </location>
</feature>
<evidence type="ECO:0000256" key="4">
    <source>
        <dbReference type="ARBA" id="ARBA00023040"/>
    </source>
</evidence>
<comment type="caution">
    <text evidence="10">The sequence shown here is derived from an EMBL/GenBank/DDBJ whole genome shotgun (WGS) entry which is preliminary data.</text>
</comment>
<keyword evidence="5 8" id="KW-0472">Membrane</keyword>
<name>A0A1W0WVY2_HYPEX</name>
<keyword evidence="11" id="KW-1185">Reference proteome</keyword>
<feature type="transmembrane region" description="Helical" evidence="8">
    <location>
        <begin position="198"/>
        <end position="226"/>
    </location>
</feature>
<feature type="domain" description="G-protein coupled receptors family 1 profile" evidence="9">
    <location>
        <begin position="54"/>
        <end position="319"/>
    </location>
</feature>
<sequence length="352" mass="39490">MVTTLNSSTVRRNFTPTDDGNATTRVIPVWETFHDPLRTWFIINLTICGAGALANLLLLTAILSSGAHRRGCGTLIVNIVFIELCMCAVHLPLNTVTTFQAQFHAYPEWVCPYIHFTFQWTQQAGHWSACFLALNRFVAIVCPIVYPRWTTRVAYAGMISGAWILSFMDNIILAVGVGGRFAFVAPWYSCGPRSDGTAILPVLISFGVYLPEVLTAALYLAIFVKVKIFGRIFVRRNNIVDGLQPKPASIVLLAKAKAQRRFALAKIMLASSVWYCLCYFPNNIITSTSLLRYFIANPVLQLWIRTVFLCGFAVNPVFFFAMSRHYRIAAARLFGLAGIILRRTRDRSLARF</sequence>
<evidence type="ECO:0000256" key="7">
    <source>
        <dbReference type="ARBA" id="ARBA00023224"/>
    </source>
</evidence>
<dbReference type="InterPro" id="IPR000276">
    <property type="entry name" value="GPCR_Rhodpsn"/>
</dbReference>
<reference evidence="11" key="1">
    <citation type="submission" date="2017-01" db="EMBL/GenBank/DDBJ databases">
        <title>Comparative genomics of anhydrobiosis in the tardigrade Hypsibius dujardini.</title>
        <authorList>
            <person name="Yoshida Y."/>
            <person name="Koutsovoulos G."/>
            <person name="Laetsch D."/>
            <person name="Stevens L."/>
            <person name="Kumar S."/>
            <person name="Horikawa D."/>
            <person name="Ishino K."/>
            <person name="Komine S."/>
            <person name="Tomita M."/>
            <person name="Blaxter M."/>
            <person name="Arakawa K."/>
        </authorList>
    </citation>
    <scope>NUCLEOTIDE SEQUENCE [LARGE SCALE GENOMIC DNA]</scope>
    <source>
        <strain evidence="11">Z151</strain>
    </source>
</reference>
<evidence type="ECO:0000256" key="5">
    <source>
        <dbReference type="ARBA" id="ARBA00023136"/>
    </source>
</evidence>
<dbReference type="PANTHER" id="PTHR45695:SF9">
    <property type="entry name" value="LEUCOKININ RECEPTOR"/>
    <property type="match status" value="1"/>
</dbReference>
<evidence type="ECO:0000313" key="11">
    <source>
        <dbReference type="Proteomes" id="UP000192578"/>
    </source>
</evidence>
<evidence type="ECO:0000256" key="3">
    <source>
        <dbReference type="ARBA" id="ARBA00022989"/>
    </source>
</evidence>
<dbReference type="GO" id="GO:0005886">
    <property type="term" value="C:plasma membrane"/>
    <property type="evidence" value="ECO:0007669"/>
    <property type="project" value="TreeGrafter"/>
</dbReference>
<dbReference type="AlphaFoldDB" id="A0A1W0WVY2"/>
<evidence type="ECO:0000256" key="6">
    <source>
        <dbReference type="ARBA" id="ARBA00023170"/>
    </source>
</evidence>
<keyword evidence="3 8" id="KW-1133">Transmembrane helix</keyword>
<dbReference type="InterPro" id="IPR017452">
    <property type="entry name" value="GPCR_Rhodpsn_7TM"/>
</dbReference>
<evidence type="ECO:0000259" key="9">
    <source>
        <dbReference type="PROSITE" id="PS50262"/>
    </source>
</evidence>
<evidence type="ECO:0000256" key="2">
    <source>
        <dbReference type="ARBA" id="ARBA00022692"/>
    </source>
</evidence>
<dbReference type="Gene3D" id="1.20.1070.10">
    <property type="entry name" value="Rhodopsin 7-helix transmembrane proteins"/>
    <property type="match status" value="1"/>
</dbReference>
<feature type="transmembrane region" description="Helical" evidence="8">
    <location>
        <begin position="302"/>
        <end position="322"/>
    </location>
</feature>
<keyword evidence="6" id="KW-0675">Receptor</keyword>
<feature type="transmembrane region" description="Helical" evidence="8">
    <location>
        <begin position="40"/>
        <end position="63"/>
    </location>
</feature>
<dbReference type="EMBL" id="MTYJ01000041">
    <property type="protein sequence ID" value="OQV19307.1"/>
    <property type="molecule type" value="Genomic_DNA"/>
</dbReference>
<dbReference type="Pfam" id="PF00001">
    <property type="entry name" value="7tm_1"/>
    <property type="match status" value="1"/>
</dbReference>
<dbReference type="Proteomes" id="UP000192578">
    <property type="component" value="Unassembled WGS sequence"/>
</dbReference>
<keyword evidence="4" id="KW-0297">G-protein coupled receptor</keyword>
<evidence type="ECO:0000313" key="10">
    <source>
        <dbReference type="EMBL" id="OQV19307.1"/>
    </source>
</evidence>
<dbReference type="OrthoDB" id="10042731at2759"/>
<accession>A0A1W0WVY2</accession>
<dbReference type="PROSITE" id="PS50262">
    <property type="entry name" value="G_PROTEIN_RECEP_F1_2"/>
    <property type="match status" value="1"/>
</dbReference>
<feature type="transmembrane region" description="Helical" evidence="8">
    <location>
        <begin position="75"/>
        <end position="93"/>
    </location>
</feature>
<keyword evidence="7" id="KW-0807">Transducer</keyword>
<feature type="transmembrane region" description="Helical" evidence="8">
    <location>
        <begin position="153"/>
        <end position="178"/>
    </location>
</feature>
<proteinExistence type="predicted"/>
<dbReference type="PANTHER" id="PTHR45695">
    <property type="entry name" value="LEUCOKININ RECEPTOR-RELATED"/>
    <property type="match status" value="1"/>
</dbReference>
<gene>
    <name evidence="10" type="ORF">BV898_06726</name>
</gene>
<dbReference type="GO" id="GO:0004930">
    <property type="term" value="F:G protein-coupled receptor activity"/>
    <property type="evidence" value="ECO:0007669"/>
    <property type="project" value="UniProtKB-KW"/>
</dbReference>
<organism evidence="10 11">
    <name type="scientific">Hypsibius exemplaris</name>
    <name type="common">Freshwater tardigrade</name>
    <dbReference type="NCBI Taxonomy" id="2072580"/>
    <lineage>
        <taxon>Eukaryota</taxon>
        <taxon>Metazoa</taxon>
        <taxon>Ecdysozoa</taxon>
        <taxon>Tardigrada</taxon>
        <taxon>Eutardigrada</taxon>
        <taxon>Parachela</taxon>
        <taxon>Hypsibioidea</taxon>
        <taxon>Hypsibiidae</taxon>
        <taxon>Hypsibius</taxon>
    </lineage>
</organism>
<dbReference type="CDD" id="cd00637">
    <property type="entry name" value="7tm_classA_rhodopsin-like"/>
    <property type="match status" value="1"/>
</dbReference>
<dbReference type="SUPFAM" id="SSF81321">
    <property type="entry name" value="Family A G protein-coupled receptor-like"/>
    <property type="match status" value="1"/>
</dbReference>
<evidence type="ECO:0000256" key="8">
    <source>
        <dbReference type="SAM" id="Phobius"/>
    </source>
</evidence>